<keyword evidence="3 4" id="KW-0663">Pyridoxal phosphate</keyword>
<name>Q029E1_SOLUE</name>
<comment type="cofactor">
    <cofactor evidence="1">
        <name>pyridoxal 5'-phosphate</name>
        <dbReference type="ChEBI" id="CHEBI:597326"/>
    </cofactor>
</comment>
<proteinExistence type="inferred from homology"/>
<dbReference type="InterPro" id="IPR015421">
    <property type="entry name" value="PyrdxlP-dep_Trfase_major"/>
</dbReference>
<keyword evidence="5" id="KW-0808">Transferase</keyword>
<dbReference type="KEGG" id="sus:Acid_1357"/>
<dbReference type="PROSITE" id="PS00600">
    <property type="entry name" value="AA_TRANSFER_CLASS_3"/>
    <property type="match status" value="1"/>
</dbReference>
<evidence type="ECO:0000313" key="5">
    <source>
        <dbReference type="EMBL" id="ABJ82350.1"/>
    </source>
</evidence>
<dbReference type="EMBL" id="CP000473">
    <property type="protein sequence ID" value="ABJ82350.1"/>
    <property type="molecule type" value="Genomic_DNA"/>
</dbReference>
<dbReference type="CDD" id="cd00610">
    <property type="entry name" value="OAT_like"/>
    <property type="match status" value="1"/>
</dbReference>
<dbReference type="Pfam" id="PF00202">
    <property type="entry name" value="Aminotran_3"/>
    <property type="match status" value="1"/>
</dbReference>
<dbReference type="GO" id="GO:0042802">
    <property type="term" value="F:identical protein binding"/>
    <property type="evidence" value="ECO:0007669"/>
    <property type="project" value="TreeGrafter"/>
</dbReference>
<protein>
    <submittedName>
        <fullName evidence="5">Aminotransferase</fullName>
        <ecNumber evidence="5">2.6.1.-</ecNumber>
    </submittedName>
</protein>
<gene>
    <name evidence="5" type="ordered locus">Acid_1357</name>
</gene>
<dbReference type="Gene3D" id="3.40.640.10">
    <property type="entry name" value="Type I PLP-dependent aspartate aminotransferase-like (Major domain)"/>
    <property type="match status" value="1"/>
</dbReference>
<evidence type="ECO:0000256" key="3">
    <source>
        <dbReference type="ARBA" id="ARBA00022898"/>
    </source>
</evidence>
<dbReference type="AlphaFoldDB" id="Q029E1"/>
<dbReference type="GO" id="GO:0030170">
    <property type="term" value="F:pyridoxal phosphate binding"/>
    <property type="evidence" value="ECO:0007669"/>
    <property type="project" value="InterPro"/>
</dbReference>
<evidence type="ECO:0000256" key="4">
    <source>
        <dbReference type="RuleBase" id="RU003560"/>
    </source>
</evidence>
<accession>Q029E1</accession>
<sequence>MQAPKSSLMATTVPSLDRLYSDHVNPQWVRLLDLLQMNVQYERCSGSELFTTEGRRILDFLSGYCVHNAGHNHPAIVAALKDELDRSGPAMLQSHVPQLAAELAQRLLQRAGGNLQRVYFTNSGSEGVETAIKFARAHTGRTGLLYAAGGFHGLTCGALSLMSDPFWSDGFGPMLPGTQSVHFGDIAALESHLATRKFAAYILEPVQSEGGIQVPDASYLHAAQELCRRYGTLLVLDEVQTGMYRTGSFLAAHRFQVEPDMVILAKALSGGLIPVGAVLMTEAVSNSVFSSLKRAFVHASTFGENALAMRAGLATLDVLEHDDLGERSAATGARLRLHLAEALAPYEMVGAIRGLGMLNGIQFTAPRQLRLRVAFEGFQRIHPAMFGQVVVMRLFRDKGILTQICGNNFMVLKVAPPLVATDVQLEEFVDCVRDVVHLIHNSGAFWTDALGLARRAVGI</sequence>
<dbReference type="SUPFAM" id="SSF53383">
    <property type="entry name" value="PLP-dependent transferases"/>
    <property type="match status" value="1"/>
</dbReference>
<dbReference type="HOGENOM" id="CLU_016922_10_0_0"/>
<dbReference type="PANTHER" id="PTHR11986">
    <property type="entry name" value="AMINOTRANSFERASE CLASS III"/>
    <property type="match status" value="1"/>
</dbReference>
<dbReference type="PANTHER" id="PTHR11986:SF121">
    <property type="entry name" value="BLR3010 PROTEIN"/>
    <property type="match status" value="1"/>
</dbReference>
<dbReference type="InterPro" id="IPR015424">
    <property type="entry name" value="PyrdxlP-dep_Trfase"/>
</dbReference>
<keyword evidence="2 5" id="KW-0032">Aminotransferase</keyword>
<dbReference type="GO" id="GO:0008483">
    <property type="term" value="F:transaminase activity"/>
    <property type="evidence" value="ECO:0007669"/>
    <property type="project" value="UniProtKB-KW"/>
</dbReference>
<evidence type="ECO:0000256" key="1">
    <source>
        <dbReference type="ARBA" id="ARBA00001933"/>
    </source>
</evidence>
<dbReference type="FunCoup" id="Q029E1">
    <property type="interactions" value="114"/>
</dbReference>
<evidence type="ECO:0000256" key="2">
    <source>
        <dbReference type="ARBA" id="ARBA00022576"/>
    </source>
</evidence>
<dbReference type="Gene3D" id="3.90.1150.10">
    <property type="entry name" value="Aspartate Aminotransferase, domain 1"/>
    <property type="match status" value="1"/>
</dbReference>
<dbReference type="InterPro" id="IPR005814">
    <property type="entry name" value="Aminotrans_3"/>
</dbReference>
<dbReference type="EC" id="2.6.1.-" evidence="5"/>
<reference evidence="5" key="1">
    <citation type="submission" date="2006-10" db="EMBL/GenBank/DDBJ databases">
        <title>Complete sequence of Solibacter usitatus Ellin6076.</title>
        <authorList>
            <consortium name="US DOE Joint Genome Institute"/>
            <person name="Copeland A."/>
            <person name="Lucas S."/>
            <person name="Lapidus A."/>
            <person name="Barry K."/>
            <person name="Detter J.C."/>
            <person name="Glavina del Rio T."/>
            <person name="Hammon N."/>
            <person name="Israni S."/>
            <person name="Dalin E."/>
            <person name="Tice H."/>
            <person name="Pitluck S."/>
            <person name="Thompson L.S."/>
            <person name="Brettin T."/>
            <person name="Bruce D."/>
            <person name="Han C."/>
            <person name="Tapia R."/>
            <person name="Gilna P."/>
            <person name="Schmutz J."/>
            <person name="Larimer F."/>
            <person name="Land M."/>
            <person name="Hauser L."/>
            <person name="Kyrpides N."/>
            <person name="Mikhailova N."/>
            <person name="Janssen P.H."/>
            <person name="Kuske C.R."/>
            <person name="Richardson P."/>
        </authorList>
    </citation>
    <scope>NUCLEOTIDE SEQUENCE</scope>
    <source>
        <strain evidence="5">Ellin6076</strain>
    </source>
</reference>
<dbReference type="InterPro" id="IPR015422">
    <property type="entry name" value="PyrdxlP-dep_Trfase_small"/>
</dbReference>
<dbReference type="InterPro" id="IPR049704">
    <property type="entry name" value="Aminotrans_3_PPA_site"/>
</dbReference>
<organism evidence="5">
    <name type="scientific">Solibacter usitatus (strain Ellin6076)</name>
    <dbReference type="NCBI Taxonomy" id="234267"/>
    <lineage>
        <taxon>Bacteria</taxon>
        <taxon>Pseudomonadati</taxon>
        <taxon>Acidobacteriota</taxon>
        <taxon>Terriglobia</taxon>
        <taxon>Bryobacterales</taxon>
        <taxon>Solibacteraceae</taxon>
        <taxon>Candidatus Solibacter</taxon>
    </lineage>
</organism>
<comment type="similarity">
    <text evidence="4">Belongs to the class-III pyridoxal-phosphate-dependent aminotransferase family.</text>
</comment>
<dbReference type="eggNOG" id="COG4992">
    <property type="taxonomic scope" value="Bacteria"/>
</dbReference>
<dbReference type="FunFam" id="3.40.640.10:FF:000004">
    <property type="entry name" value="Acetylornithine aminotransferase"/>
    <property type="match status" value="1"/>
</dbReference>
<dbReference type="InParanoid" id="Q029E1"/>
<dbReference type="STRING" id="234267.Acid_1357"/>
<dbReference type="InterPro" id="IPR050103">
    <property type="entry name" value="Class-III_PLP-dep_AT"/>
</dbReference>